<keyword evidence="2" id="KW-0472">Membrane</keyword>
<evidence type="ECO:0000313" key="4">
    <source>
        <dbReference type="EMBL" id="KAJ3511041.1"/>
    </source>
</evidence>
<dbReference type="OrthoDB" id="2756178at2759"/>
<name>A0A9W8K350_9AGAR</name>
<evidence type="ECO:0000313" key="5">
    <source>
        <dbReference type="Proteomes" id="UP001148786"/>
    </source>
</evidence>
<proteinExistence type="predicted"/>
<sequence length="706" mass="80311">MEQSTKRLLGKNQFDAQLGGSPQRTRSPGSTTFQCGSPLFTEPKKQEGVDYWERVLAPVQKKDKAQCDTWKDEVQNILIFAGLFSAVVTAFLVETYKNLQPDPNETAVLLLARIVARLENPSNTSASPPDSFIGPSETPFIPTNSAIRVNAFWFLSLVLSLTTVLIGITSLQWIREHQSYPEYFSPQQTFTLLHMRTQMLQKWRVSAFFSSLPLLLALGLIFFLIGLADFLVSLGIMTVTIPMVFLISLSLGFLLLTTAVPSLQAWTMIWKGAERGGAFTPPIPCPYKSPQARLFRTCFATLHYYLAVLPSSMFDAAEDSLKWLPYARLDMLMDASDWINIDFQWMLIRWCYSTYMLSGPTDSLPDVRSWDNASGSRFIYEEVQGLRQVCDDYHFDSSIHDAAYNCLSQTISLNITESSSGAAPIQPKYHELLLKSLVELLKRQRGKRRGKLTLPLSKLADIPPDVDFLYDVLRLEFVGFFNREMTLELHIRSINFLQDYATDETLAHWRQCLYWRTTVSEDKAVEKLEDKYVETLFNELVGLEISWTVHFAFQPQRLAKAVKRYIEMQPEKPPPNLLQAAARMRSWIEEYFVSDVGEDATPEQIRAIQSLLVADAIIVAYKGYARSDVPDEISQLGLVVDSLCEMILFHPERPHGRLALQVLETTFGRGILEWLIRPDVLQKIHGTDDAPSRVVYFSSGKEKEEI</sequence>
<reference evidence="4" key="1">
    <citation type="submission" date="2022-07" db="EMBL/GenBank/DDBJ databases">
        <title>Genome Sequence of Agrocybe chaxingu.</title>
        <authorList>
            <person name="Buettner E."/>
        </authorList>
    </citation>
    <scope>NUCLEOTIDE SEQUENCE</scope>
    <source>
        <strain evidence="4">MP-N11</strain>
    </source>
</reference>
<dbReference type="InterPro" id="IPR045338">
    <property type="entry name" value="DUF6535"/>
</dbReference>
<keyword evidence="2" id="KW-0812">Transmembrane</keyword>
<dbReference type="Pfam" id="PF20153">
    <property type="entry name" value="DUF6535"/>
    <property type="match status" value="1"/>
</dbReference>
<evidence type="ECO:0000256" key="1">
    <source>
        <dbReference type="SAM" id="MobiDB-lite"/>
    </source>
</evidence>
<gene>
    <name evidence="4" type="ORF">NLJ89_g4327</name>
</gene>
<dbReference type="AlphaFoldDB" id="A0A9W8K350"/>
<comment type="caution">
    <text evidence="4">The sequence shown here is derived from an EMBL/GenBank/DDBJ whole genome shotgun (WGS) entry which is preliminary data.</text>
</comment>
<feature type="domain" description="DUF6535" evidence="3">
    <location>
        <begin position="52"/>
        <end position="232"/>
    </location>
</feature>
<keyword evidence="5" id="KW-1185">Reference proteome</keyword>
<feature type="region of interest" description="Disordered" evidence="1">
    <location>
        <begin position="1"/>
        <end position="41"/>
    </location>
</feature>
<evidence type="ECO:0000259" key="3">
    <source>
        <dbReference type="Pfam" id="PF20153"/>
    </source>
</evidence>
<keyword evidence="2" id="KW-1133">Transmembrane helix</keyword>
<feature type="transmembrane region" description="Helical" evidence="2">
    <location>
        <begin position="234"/>
        <end position="256"/>
    </location>
</feature>
<evidence type="ECO:0000256" key="2">
    <source>
        <dbReference type="SAM" id="Phobius"/>
    </source>
</evidence>
<protein>
    <recommendedName>
        <fullName evidence="3">DUF6535 domain-containing protein</fullName>
    </recommendedName>
</protein>
<accession>A0A9W8K350</accession>
<dbReference type="EMBL" id="JANKHO010000353">
    <property type="protein sequence ID" value="KAJ3511041.1"/>
    <property type="molecule type" value="Genomic_DNA"/>
</dbReference>
<organism evidence="4 5">
    <name type="scientific">Agrocybe chaxingu</name>
    <dbReference type="NCBI Taxonomy" id="84603"/>
    <lineage>
        <taxon>Eukaryota</taxon>
        <taxon>Fungi</taxon>
        <taxon>Dikarya</taxon>
        <taxon>Basidiomycota</taxon>
        <taxon>Agaricomycotina</taxon>
        <taxon>Agaricomycetes</taxon>
        <taxon>Agaricomycetidae</taxon>
        <taxon>Agaricales</taxon>
        <taxon>Agaricineae</taxon>
        <taxon>Strophariaceae</taxon>
        <taxon>Agrocybe</taxon>
    </lineage>
</organism>
<feature type="transmembrane region" description="Helical" evidence="2">
    <location>
        <begin position="205"/>
        <end position="228"/>
    </location>
</feature>
<dbReference type="Proteomes" id="UP001148786">
    <property type="component" value="Unassembled WGS sequence"/>
</dbReference>
<feature type="compositionally biased region" description="Polar residues" evidence="1">
    <location>
        <begin position="20"/>
        <end position="35"/>
    </location>
</feature>
<feature type="transmembrane region" description="Helical" evidence="2">
    <location>
        <begin position="151"/>
        <end position="174"/>
    </location>
</feature>